<dbReference type="SUPFAM" id="SSF54373">
    <property type="entry name" value="FAD-linked reductases, C-terminal domain"/>
    <property type="match status" value="1"/>
</dbReference>
<dbReference type="Gene3D" id="3.50.50.60">
    <property type="entry name" value="FAD/NAD(P)-binding domain"/>
    <property type="match status" value="1"/>
</dbReference>
<evidence type="ECO:0000256" key="2">
    <source>
        <dbReference type="ARBA" id="ARBA00010790"/>
    </source>
</evidence>
<dbReference type="PROSITE" id="PS00624">
    <property type="entry name" value="GMC_OXRED_2"/>
    <property type="match status" value="1"/>
</dbReference>
<evidence type="ECO:0000313" key="8">
    <source>
        <dbReference type="EMBL" id="GGU48442.1"/>
    </source>
</evidence>
<evidence type="ECO:0000256" key="3">
    <source>
        <dbReference type="ARBA" id="ARBA00022630"/>
    </source>
</evidence>
<protein>
    <submittedName>
        <fullName evidence="8">Choline dehydrogenase</fullName>
    </submittedName>
</protein>
<comment type="similarity">
    <text evidence="2 5">Belongs to the GMC oxidoreductase family.</text>
</comment>
<dbReference type="PROSITE" id="PS00623">
    <property type="entry name" value="GMC_OXRED_1"/>
    <property type="match status" value="1"/>
</dbReference>
<feature type="domain" description="Glucose-methanol-choline oxidoreductase N-terminal" evidence="7">
    <location>
        <begin position="224"/>
        <end position="238"/>
    </location>
</feature>
<dbReference type="InterPro" id="IPR000172">
    <property type="entry name" value="GMC_OxRdtase_N"/>
</dbReference>
<comment type="caution">
    <text evidence="8">The sequence shown here is derived from an EMBL/GenBank/DDBJ whole genome shotgun (WGS) entry which is preliminary data.</text>
</comment>
<proteinExistence type="inferred from homology"/>
<dbReference type="InterPro" id="IPR036188">
    <property type="entry name" value="FAD/NAD-bd_sf"/>
</dbReference>
<evidence type="ECO:0000256" key="4">
    <source>
        <dbReference type="ARBA" id="ARBA00022827"/>
    </source>
</evidence>
<organism evidence="8 9">
    <name type="scientific">Lentzea flava</name>
    <dbReference type="NCBI Taxonomy" id="103732"/>
    <lineage>
        <taxon>Bacteria</taxon>
        <taxon>Bacillati</taxon>
        <taxon>Actinomycetota</taxon>
        <taxon>Actinomycetes</taxon>
        <taxon>Pseudonocardiales</taxon>
        <taxon>Pseudonocardiaceae</taxon>
        <taxon>Lentzea</taxon>
    </lineage>
</organism>
<evidence type="ECO:0000256" key="1">
    <source>
        <dbReference type="ARBA" id="ARBA00001974"/>
    </source>
</evidence>
<evidence type="ECO:0000259" key="7">
    <source>
        <dbReference type="PROSITE" id="PS00624"/>
    </source>
</evidence>
<dbReference type="Gene3D" id="3.30.560.10">
    <property type="entry name" value="Glucose Oxidase, domain 3"/>
    <property type="match status" value="1"/>
</dbReference>
<dbReference type="SUPFAM" id="SSF51905">
    <property type="entry name" value="FAD/NAD(P)-binding domain"/>
    <property type="match status" value="1"/>
</dbReference>
<reference evidence="9" key="1">
    <citation type="journal article" date="2019" name="Int. J. Syst. Evol. Microbiol.">
        <title>The Global Catalogue of Microorganisms (GCM) 10K type strain sequencing project: providing services to taxonomists for standard genome sequencing and annotation.</title>
        <authorList>
            <consortium name="The Broad Institute Genomics Platform"/>
            <consortium name="The Broad Institute Genome Sequencing Center for Infectious Disease"/>
            <person name="Wu L."/>
            <person name="Ma J."/>
        </authorList>
    </citation>
    <scope>NUCLEOTIDE SEQUENCE [LARGE SCALE GENOMIC DNA]</scope>
    <source>
        <strain evidence="9">JCM 3296</strain>
    </source>
</reference>
<sequence length="501" mass="53889">MLLIEAGPEDDAQEMRVPAQAATLWQGRFVWDNITVPQDDAGKRQVPWPSGRTLGGSSSINGMIYIRGNRADYDAWRDTYGCAGWGYADLLPYFRRAEDQGRGESVHHGVGGPLSVQDARYVHPLVQAWLLSAQEHGLPANSDHNGAEQDGVGPYQVTQDNGERCSTAAGYLRPALDRPNLTVLTGAQVTRVLMEDGRAVGVRYVRDGVEEEARTTGEVVVSSGAVKSPQILMLSGIGPAERLRELGIEPVVDLPVGEGLQDHPLCIAQWATPEVPNFFEELTPEAMEVWQRERQGPFASHFAVAGGFARTRPDLPAPDVQYDAVAVAASMGPDGLVIDPEKRAVSLVVVSAQVRSRGRVALASADPFERPLIDPGYLSDPGDLDTLVAGLREQREIAACGPLASFVTEELLPGPDVQTDEELRAYVRQTVTTVWHPAGTCAMGSVCDPQLRVLGVDGLRVVDASVMPAVPRGNTNAPTIAVAERAADLIKGCTPLEPIYD</sequence>
<dbReference type="InterPro" id="IPR007867">
    <property type="entry name" value="GMC_OxRtase_C"/>
</dbReference>
<comment type="cofactor">
    <cofactor evidence="1">
        <name>FAD</name>
        <dbReference type="ChEBI" id="CHEBI:57692"/>
    </cofactor>
</comment>
<dbReference type="PIRSF" id="PIRSF000137">
    <property type="entry name" value="Alcohol_oxidase"/>
    <property type="match status" value="1"/>
</dbReference>
<dbReference type="InterPro" id="IPR012132">
    <property type="entry name" value="GMC_OxRdtase"/>
</dbReference>
<dbReference type="Proteomes" id="UP000649573">
    <property type="component" value="Unassembled WGS sequence"/>
</dbReference>
<evidence type="ECO:0000256" key="5">
    <source>
        <dbReference type="RuleBase" id="RU003968"/>
    </source>
</evidence>
<dbReference type="PANTHER" id="PTHR11552">
    <property type="entry name" value="GLUCOSE-METHANOL-CHOLINE GMC OXIDOREDUCTASE"/>
    <property type="match status" value="1"/>
</dbReference>
<name>A0ABQ2UQQ0_9PSEU</name>
<dbReference type="EMBL" id="BMRE01000020">
    <property type="protein sequence ID" value="GGU48442.1"/>
    <property type="molecule type" value="Genomic_DNA"/>
</dbReference>
<dbReference type="Pfam" id="PF05199">
    <property type="entry name" value="GMC_oxred_C"/>
    <property type="match status" value="1"/>
</dbReference>
<keyword evidence="4 5" id="KW-0274">FAD</keyword>
<feature type="domain" description="Glucose-methanol-choline oxidoreductase N-terminal" evidence="6">
    <location>
        <begin position="51"/>
        <end position="74"/>
    </location>
</feature>
<evidence type="ECO:0000313" key="9">
    <source>
        <dbReference type="Proteomes" id="UP000649573"/>
    </source>
</evidence>
<keyword evidence="3 5" id="KW-0285">Flavoprotein</keyword>
<accession>A0ABQ2UQQ0</accession>
<keyword evidence="9" id="KW-1185">Reference proteome</keyword>
<gene>
    <name evidence="8" type="primary">betA</name>
    <name evidence="8" type="ORF">GCM10010178_46490</name>
</gene>
<evidence type="ECO:0000259" key="6">
    <source>
        <dbReference type="PROSITE" id="PS00623"/>
    </source>
</evidence>
<dbReference type="Pfam" id="PF00732">
    <property type="entry name" value="GMC_oxred_N"/>
    <property type="match status" value="1"/>
</dbReference>
<dbReference type="PANTHER" id="PTHR11552:SF147">
    <property type="entry name" value="CHOLINE DEHYDROGENASE, MITOCHONDRIAL"/>
    <property type="match status" value="1"/>
</dbReference>